<dbReference type="Pfam" id="PF13040">
    <property type="entry name" value="Fur_reg_FbpB"/>
    <property type="match status" value="1"/>
</dbReference>
<protein>
    <submittedName>
        <fullName evidence="1">Spore protein N</fullName>
    </submittedName>
</protein>
<dbReference type="Proteomes" id="UP000077856">
    <property type="component" value="Chromosome"/>
</dbReference>
<organism evidence="1 2">
    <name type="scientific">Cytobacillus oceanisediminis 2691</name>
    <dbReference type="NCBI Taxonomy" id="1196031"/>
    <lineage>
        <taxon>Bacteria</taxon>
        <taxon>Bacillati</taxon>
        <taxon>Bacillota</taxon>
        <taxon>Bacilli</taxon>
        <taxon>Bacillales</taxon>
        <taxon>Bacillaceae</taxon>
        <taxon>Cytobacillus</taxon>
    </lineage>
</organism>
<dbReference type="InterPro" id="IPR025004">
    <property type="entry name" value="SenN/SenS"/>
</dbReference>
<evidence type="ECO:0000313" key="2">
    <source>
        <dbReference type="Proteomes" id="UP000077856"/>
    </source>
</evidence>
<dbReference type="STRING" id="1196031.A361_12250"/>
<sequence length="56" mass="6779">MTVTMVLKEGERFMRKPRKRSFAELVSENKRQLLKDQDAMEKIEERLELKRLNKAE</sequence>
<dbReference type="EMBL" id="CP015506">
    <property type="protein sequence ID" value="AND39881.1"/>
    <property type="molecule type" value="Genomic_DNA"/>
</dbReference>
<dbReference type="AlphaFoldDB" id="A0A169FND1"/>
<reference evidence="1 2" key="1">
    <citation type="submission" date="2016-04" db="EMBL/GenBank/DDBJ databases">
        <title>Complete genome sequence of Bacillus oceanisediminis strain 2691.</title>
        <authorList>
            <person name="Jeong H."/>
            <person name="Kim H.J."/>
            <person name="Lee D.-W."/>
        </authorList>
    </citation>
    <scope>NUCLEOTIDE SEQUENCE [LARGE SCALE GENOMIC DNA]</scope>
    <source>
        <strain evidence="1 2">2691</strain>
    </source>
</reference>
<proteinExistence type="predicted"/>
<accession>A0A169FND1</accession>
<gene>
    <name evidence="1" type="ORF">A361_12250</name>
</gene>
<evidence type="ECO:0000313" key="1">
    <source>
        <dbReference type="EMBL" id="AND39881.1"/>
    </source>
</evidence>
<name>A0A169FND1_9BACI</name>
<dbReference type="eggNOG" id="ENOG5033EX9">
    <property type="taxonomic scope" value="Bacteria"/>
</dbReference>
<dbReference type="KEGG" id="bon:A361_12250"/>